<accession>A0A2Z4JR05</accession>
<reference evidence="2" key="1">
    <citation type="submission" date="2018-06" db="EMBL/GenBank/DDBJ databases">
        <title>Description of a new Polynucleobacter species.</title>
        <authorList>
            <person name="Hahn M.W."/>
        </authorList>
    </citation>
    <scope>NUCLEOTIDE SEQUENCE [LARGE SCALE GENOMIC DNA]</scope>
    <source>
        <strain evidence="2">MG-25-Pas1-D2</strain>
    </source>
</reference>
<name>A0A2Z4JR05_9BURK</name>
<dbReference type="Gene3D" id="3.40.50.2000">
    <property type="entry name" value="Glycogen Phosphorylase B"/>
    <property type="match status" value="1"/>
</dbReference>
<protein>
    <submittedName>
        <fullName evidence="1">Uncharacterized protein</fullName>
    </submittedName>
</protein>
<evidence type="ECO:0000313" key="2">
    <source>
        <dbReference type="Proteomes" id="UP000248592"/>
    </source>
</evidence>
<organism evidence="1 2">
    <name type="scientific">Polynucleobacter paneuropaeus</name>
    <dbReference type="NCBI Taxonomy" id="2527775"/>
    <lineage>
        <taxon>Bacteria</taxon>
        <taxon>Pseudomonadati</taxon>
        <taxon>Pseudomonadota</taxon>
        <taxon>Betaproteobacteria</taxon>
        <taxon>Burkholderiales</taxon>
        <taxon>Burkholderiaceae</taxon>
        <taxon>Polynucleobacter</taxon>
    </lineage>
</organism>
<evidence type="ECO:0000313" key="1">
    <source>
        <dbReference type="EMBL" id="AWW49197.1"/>
    </source>
</evidence>
<dbReference type="Proteomes" id="UP000248592">
    <property type="component" value="Chromosome"/>
</dbReference>
<proteinExistence type="predicted"/>
<gene>
    <name evidence="1" type="ORF">Pas1_01685</name>
</gene>
<sequence length="465" mass="54253">MSNHHNISIWKKNWRKFLAFKRTPLHKLLIKILPNKVNLRLSGLRYKVSALADWFIIEGHKRLPKPFHKIINNQDLDYFLSGKFHYEKNHSHISSELLPRIFLTKNEWVPYLDSTRQEDSLCIVNKYKEIGEYITIGFFCSYTSSHFFEKTILSYTKINSKIKWVLCKFDDFPDENPPEGLELVIFEDVSSAVTYCNSNVDFIIDADGPLRPTKTLEVLKHTSAYVLNYYNLITTSNKYFYDALIIPKLVTAAPFVSEKKIIGLNVLGGWNLPSLSLKINLFPKKYHFSIIAEQFKIGPEFLEEFATLSNKFKFIFIGMKYRHYLIGKLSSYGWNLKNVYFEKHMSMDQLQNFLKKNVYTILDIPNYSSGSGTIVGLSIGIPTICRNGRFWINQMAASIMNQTMNSDYIYEKSSQIENIIKAHIFNSAELEIRIEERSRKSGYLNPKIFLTELHQELKNAFQNKK</sequence>
<dbReference type="EMBL" id="CP030085">
    <property type="protein sequence ID" value="AWW49197.1"/>
    <property type="molecule type" value="Genomic_DNA"/>
</dbReference>
<dbReference type="RefSeq" id="WP_112294305.1">
    <property type="nucleotide sequence ID" value="NZ_CP030085.1"/>
</dbReference>
<dbReference type="AlphaFoldDB" id="A0A2Z4JR05"/>